<dbReference type="OrthoDB" id="2630463at2"/>
<dbReference type="AlphaFoldDB" id="A0A1I6PVW7"/>
<evidence type="ECO:0000313" key="1">
    <source>
        <dbReference type="EMBL" id="SFS44344.1"/>
    </source>
</evidence>
<organism evidence="1 2">
    <name type="scientific">Marininema halotolerans</name>
    <dbReference type="NCBI Taxonomy" id="1155944"/>
    <lineage>
        <taxon>Bacteria</taxon>
        <taxon>Bacillati</taxon>
        <taxon>Bacillota</taxon>
        <taxon>Bacilli</taxon>
        <taxon>Bacillales</taxon>
        <taxon>Thermoactinomycetaceae</taxon>
        <taxon>Marininema</taxon>
    </lineage>
</organism>
<protein>
    <submittedName>
        <fullName evidence="1">Uncharacterized protein</fullName>
    </submittedName>
</protein>
<accession>A0A1I6PVW7</accession>
<dbReference type="RefSeq" id="WP_091833955.1">
    <property type="nucleotide sequence ID" value="NZ_FPAA01000002.1"/>
</dbReference>
<name>A0A1I6PVW7_9BACL</name>
<gene>
    <name evidence="1" type="ORF">SAMN05444972_102169</name>
</gene>
<dbReference type="Proteomes" id="UP000198660">
    <property type="component" value="Unassembled WGS sequence"/>
</dbReference>
<dbReference type="EMBL" id="FPAA01000002">
    <property type="protein sequence ID" value="SFS44344.1"/>
    <property type="molecule type" value="Genomic_DNA"/>
</dbReference>
<sequence length="187" mass="21227">MGQCTPLDITPYVNNRGVTQADVDHQIGFITTGGCSLPFEEIPIEAGLIIEGVPFQFSYTDEGDNIELEGQILRFSPVTARKIHILGVSTNGNFFDRIQFLSEERLIHTDRLALTNFIEREPFFPKNRVALQFTYMNTRVGPRNSLHPILWHTALDFEKERSFDTIILEDNPSMHIFAITFEGGGDH</sequence>
<proteinExistence type="predicted"/>
<keyword evidence="2" id="KW-1185">Reference proteome</keyword>
<evidence type="ECO:0000313" key="2">
    <source>
        <dbReference type="Proteomes" id="UP000198660"/>
    </source>
</evidence>
<reference evidence="2" key="1">
    <citation type="submission" date="2016-10" db="EMBL/GenBank/DDBJ databases">
        <authorList>
            <person name="Varghese N."/>
            <person name="Submissions S."/>
        </authorList>
    </citation>
    <scope>NUCLEOTIDE SEQUENCE [LARGE SCALE GENOMIC DNA]</scope>
    <source>
        <strain evidence="2">DSM 45789</strain>
    </source>
</reference>